<comment type="caution">
    <text evidence="2">The sequence shown here is derived from an EMBL/GenBank/DDBJ whole genome shotgun (WGS) entry which is preliminary data.</text>
</comment>
<reference evidence="2" key="1">
    <citation type="journal article" date="2022" name="Int. J. Mol. Sci.">
        <title>Draft Genome of Tanacetum Coccineum: Genomic Comparison of Closely Related Tanacetum-Family Plants.</title>
        <authorList>
            <person name="Yamashiro T."/>
            <person name="Shiraishi A."/>
            <person name="Nakayama K."/>
            <person name="Satake H."/>
        </authorList>
    </citation>
    <scope>NUCLEOTIDE SEQUENCE</scope>
</reference>
<evidence type="ECO:0000313" key="2">
    <source>
        <dbReference type="EMBL" id="GJT11191.1"/>
    </source>
</evidence>
<dbReference type="Proteomes" id="UP001151760">
    <property type="component" value="Unassembled WGS sequence"/>
</dbReference>
<organism evidence="2 3">
    <name type="scientific">Tanacetum coccineum</name>
    <dbReference type="NCBI Taxonomy" id="301880"/>
    <lineage>
        <taxon>Eukaryota</taxon>
        <taxon>Viridiplantae</taxon>
        <taxon>Streptophyta</taxon>
        <taxon>Embryophyta</taxon>
        <taxon>Tracheophyta</taxon>
        <taxon>Spermatophyta</taxon>
        <taxon>Magnoliopsida</taxon>
        <taxon>eudicotyledons</taxon>
        <taxon>Gunneridae</taxon>
        <taxon>Pentapetalae</taxon>
        <taxon>asterids</taxon>
        <taxon>campanulids</taxon>
        <taxon>Asterales</taxon>
        <taxon>Asteraceae</taxon>
        <taxon>Asteroideae</taxon>
        <taxon>Anthemideae</taxon>
        <taxon>Anthemidinae</taxon>
        <taxon>Tanacetum</taxon>
    </lineage>
</organism>
<keyword evidence="3" id="KW-1185">Reference proteome</keyword>
<accession>A0ABQ5BCD0</accession>
<feature type="region of interest" description="Disordered" evidence="1">
    <location>
        <begin position="20"/>
        <end position="41"/>
    </location>
</feature>
<evidence type="ECO:0000256" key="1">
    <source>
        <dbReference type="SAM" id="MobiDB-lite"/>
    </source>
</evidence>
<feature type="compositionally biased region" description="Polar residues" evidence="1">
    <location>
        <begin position="20"/>
        <end position="32"/>
    </location>
</feature>
<name>A0ABQ5BCD0_9ASTR</name>
<reference evidence="2" key="2">
    <citation type="submission" date="2022-01" db="EMBL/GenBank/DDBJ databases">
        <authorList>
            <person name="Yamashiro T."/>
            <person name="Shiraishi A."/>
            <person name="Satake H."/>
            <person name="Nakayama K."/>
        </authorList>
    </citation>
    <scope>NUCLEOTIDE SEQUENCE</scope>
</reference>
<sequence>MLMKLGGIINSAYYNGSCTSKDNEDPSWSTSSRPRETHKTTSKLWKPPDLVFIRVNRVNMIHTVKIDEVRQIVDVENSGKSVDEIDKETVSFGEMQLKARGSQLRINASIELHMHVNPMLFQVSMNLINISSMQIFDQLNISNEFAPFSRKSVQKLGIDLKLLQWHLVNIHIIE</sequence>
<evidence type="ECO:0000313" key="3">
    <source>
        <dbReference type="Proteomes" id="UP001151760"/>
    </source>
</evidence>
<proteinExistence type="predicted"/>
<protein>
    <submittedName>
        <fullName evidence="2">Uncharacterized protein</fullName>
    </submittedName>
</protein>
<dbReference type="EMBL" id="BQNB010013049">
    <property type="protein sequence ID" value="GJT11191.1"/>
    <property type="molecule type" value="Genomic_DNA"/>
</dbReference>
<gene>
    <name evidence="2" type="ORF">Tco_0858233</name>
</gene>